<proteinExistence type="predicted"/>
<protein>
    <submittedName>
        <fullName evidence="1">Uncharacterized protein</fullName>
    </submittedName>
</protein>
<dbReference type="RefSeq" id="WP_057775376.1">
    <property type="nucleotide sequence ID" value="NZ_CP042593.1"/>
</dbReference>
<dbReference type="AlphaFoldDB" id="A0A5B8Z1C7"/>
<evidence type="ECO:0000313" key="1">
    <source>
        <dbReference type="EMBL" id="QED46790.1"/>
    </source>
</evidence>
<sequence>MYQKNCDRCFRPSFSSSEIGIWLCPICKNDLTEYPFFDAMTLERINVKVLPFQKKIDCYQNKLS</sequence>
<dbReference type="EMBL" id="CP042593">
    <property type="protein sequence ID" value="QED46790.1"/>
    <property type="molecule type" value="Genomic_DNA"/>
</dbReference>
<evidence type="ECO:0000313" key="2">
    <source>
        <dbReference type="Proteomes" id="UP000321555"/>
    </source>
</evidence>
<dbReference type="KEGG" id="bda:FSZ17_05585"/>
<dbReference type="Proteomes" id="UP000321555">
    <property type="component" value="Chromosome"/>
</dbReference>
<dbReference type="OrthoDB" id="2376828at2"/>
<reference evidence="2" key="1">
    <citation type="submission" date="2019-08" db="EMBL/GenBank/DDBJ databases">
        <authorList>
            <person name="Zheng X."/>
        </authorList>
    </citation>
    <scope>NUCLEOTIDE SEQUENCE [LARGE SCALE GENOMIC DNA]</scope>
    <source>
        <strain evidence="2">FJAT-25496</strain>
    </source>
</reference>
<name>A0A5B8Z1C7_CYTDA</name>
<keyword evidence="2" id="KW-1185">Reference proteome</keyword>
<accession>A0A5B8Z1C7</accession>
<dbReference type="STRING" id="1742359.GCA_001439625_04253"/>
<gene>
    <name evidence="1" type="ORF">FSZ17_05585</name>
</gene>
<organism evidence="1 2">
    <name type="scientific">Cytobacillus dafuensis</name>
    <name type="common">Bacillus dafuensis</name>
    <dbReference type="NCBI Taxonomy" id="1742359"/>
    <lineage>
        <taxon>Bacteria</taxon>
        <taxon>Bacillati</taxon>
        <taxon>Bacillota</taxon>
        <taxon>Bacilli</taxon>
        <taxon>Bacillales</taxon>
        <taxon>Bacillaceae</taxon>
        <taxon>Cytobacillus</taxon>
    </lineage>
</organism>